<feature type="domain" description="DUF4130" evidence="1">
    <location>
        <begin position="87"/>
        <end position="191"/>
    </location>
</feature>
<dbReference type="EMBL" id="UOEL01000003">
    <property type="protein sequence ID" value="VAW09821.1"/>
    <property type="molecule type" value="Genomic_DNA"/>
</dbReference>
<accession>A0A3B0STZ5</accession>
<protein>
    <submittedName>
        <fullName evidence="2">Domain often clustered or fused with uracil-DNA glycosylase</fullName>
    </submittedName>
</protein>
<sequence>MDNGKIIIYDGSFNGFLTVVYKAFDEKTQVADIQKSGKTQRGLFTVTKTVFTQMDKAKKVWNGIQKKNNSAIENIYFAFLSESVGIELLLYRYIKKLFSPNDPFHLNFTNETEVRLGLLAKSVRKEKRRMETSVGFQLTQDDIHFANITPEYDVLPLISKYFRDRYSNQQWLIYDSKRNYGLYYNQQSTEIISLDMGGISLNDPQAKTDIKIRINTKLHKQPRVEKPMKYPIQNRAV</sequence>
<dbReference type="InterPro" id="IPR023875">
    <property type="entry name" value="DNA_repair_put"/>
</dbReference>
<proteinExistence type="predicted"/>
<dbReference type="Pfam" id="PF13566">
    <property type="entry name" value="DUF4130"/>
    <property type="match status" value="1"/>
</dbReference>
<evidence type="ECO:0000259" key="1">
    <source>
        <dbReference type="Pfam" id="PF13566"/>
    </source>
</evidence>
<dbReference type="NCBIfam" id="TIGR03915">
    <property type="entry name" value="SAM_7_link_chp"/>
    <property type="match status" value="1"/>
</dbReference>
<name>A0A3B0STZ5_9ZZZZ</name>
<gene>
    <name evidence="2" type="ORF">MNBD_BACTEROID03-1656</name>
</gene>
<reference evidence="2" key="1">
    <citation type="submission" date="2018-06" db="EMBL/GenBank/DDBJ databases">
        <authorList>
            <person name="Zhirakovskaya E."/>
        </authorList>
    </citation>
    <scope>NUCLEOTIDE SEQUENCE</scope>
</reference>
<dbReference type="AlphaFoldDB" id="A0A3B0STZ5"/>
<organism evidence="2">
    <name type="scientific">hydrothermal vent metagenome</name>
    <dbReference type="NCBI Taxonomy" id="652676"/>
    <lineage>
        <taxon>unclassified sequences</taxon>
        <taxon>metagenomes</taxon>
        <taxon>ecological metagenomes</taxon>
    </lineage>
</organism>
<evidence type="ECO:0000313" key="2">
    <source>
        <dbReference type="EMBL" id="VAW09821.1"/>
    </source>
</evidence>
<dbReference type="InterPro" id="IPR025404">
    <property type="entry name" value="DUF4130"/>
</dbReference>